<proteinExistence type="predicted"/>
<keyword evidence="2" id="KW-1185">Reference proteome</keyword>
<dbReference type="RefSeq" id="WP_115480184.1">
    <property type="nucleotide sequence ID" value="NZ_QRCT01000002.1"/>
</dbReference>
<accession>A0A371B0E8</accession>
<dbReference type="EMBL" id="QRCT01000002">
    <property type="protein sequence ID" value="RDU25279.1"/>
    <property type="molecule type" value="Genomic_DNA"/>
</dbReference>
<name>A0A371B0E8_9FIRM</name>
<organism evidence="1 2">
    <name type="scientific">Anaerosacchariphilus polymeriproducens</name>
    <dbReference type="NCBI Taxonomy" id="1812858"/>
    <lineage>
        <taxon>Bacteria</taxon>
        <taxon>Bacillati</taxon>
        <taxon>Bacillota</taxon>
        <taxon>Clostridia</taxon>
        <taxon>Lachnospirales</taxon>
        <taxon>Lachnospiraceae</taxon>
        <taxon>Anaerosacchariphilus</taxon>
    </lineage>
</organism>
<gene>
    <name evidence="1" type="ORF">DWV06_00130</name>
</gene>
<dbReference type="AlphaFoldDB" id="A0A371B0E8"/>
<dbReference type="OrthoDB" id="1190548at2"/>
<comment type="caution">
    <text evidence="1">The sequence shown here is derived from an EMBL/GenBank/DDBJ whole genome shotgun (WGS) entry which is preliminary data.</text>
</comment>
<evidence type="ECO:0000313" key="2">
    <source>
        <dbReference type="Proteomes" id="UP000255036"/>
    </source>
</evidence>
<evidence type="ECO:0000313" key="1">
    <source>
        <dbReference type="EMBL" id="RDU25279.1"/>
    </source>
</evidence>
<dbReference type="Proteomes" id="UP000255036">
    <property type="component" value="Unassembled WGS sequence"/>
</dbReference>
<reference evidence="1 2" key="1">
    <citation type="submission" date="2018-07" db="EMBL/GenBank/DDBJ databases">
        <title>Anaerosacharophilus polymeroproducens gen. nov. sp. nov., an anaerobic bacterium isolated from salt field.</title>
        <authorList>
            <person name="Kim W."/>
            <person name="Yang S.-H."/>
            <person name="Oh J."/>
            <person name="Lee J.-H."/>
            <person name="Kwon K.K."/>
        </authorList>
    </citation>
    <scope>NUCLEOTIDE SEQUENCE [LARGE SCALE GENOMIC DNA]</scope>
    <source>
        <strain evidence="1 2">MCWD5</strain>
    </source>
</reference>
<sequence>MNKELMDIIIEKRKLKHNEDDFGIQECWDEIVVNLSESCEETIKYLEECSEEYIYYISEVFEDISEQLQRQEFIECLRKLEKKFPNLNLKKDIDIAEEYI</sequence>
<protein>
    <submittedName>
        <fullName evidence="1">Uncharacterized protein</fullName>
    </submittedName>
</protein>